<dbReference type="GO" id="GO:0043565">
    <property type="term" value="F:sequence-specific DNA binding"/>
    <property type="evidence" value="ECO:0007669"/>
    <property type="project" value="InterPro"/>
</dbReference>
<dbReference type="Pfam" id="PF12833">
    <property type="entry name" value="HTH_18"/>
    <property type="match status" value="1"/>
</dbReference>
<dbReference type="Gene3D" id="1.10.10.60">
    <property type="entry name" value="Homeodomain-like"/>
    <property type="match status" value="2"/>
</dbReference>
<dbReference type="Pfam" id="PF07883">
    <property type="entry name" value="Cupin_2"/>
    <property type="match status" value="1"/>
</dbReference>
<evidence type="ECO:0000256" key="3">
    <source>
        <dbReference type="ARBA" id="ARBA00023163"/>
    </source>
</evidence>
<evidence type="ECO:0000259" key="4">
    <source>
        <dbReference type="PROSITE" id="PS01124"/>
    </source>
</evidence>
<dbReference type="PANTHER" id="PTHR43280:SF2">
    <property type="entry name" value="HTH-TYPE TRANSCRIPTIONAL REGULATOR EXSA"/>
    <property type="match status" value="1"/>
</dbReference>
<keyword evidence="3" id="KW-0804">Transcription</keyword>
<dbReference type="InterPro" id="IPR018060">
    <property type="entry name" value="HTH_AraC"/>
</dbReference>
<dbReference type="SUPFAM" id="SSF51182">
    <property type="entry name" value="RmlC-like cupins"/>
    <property type="match status" value="1"/>
</dbReference>
<protein>
    <submittedName>
        <fullName evidence="5">AraC family transcriptional regulator</fullName>
    </submittedName>
</protein>
<dbReference type="GO" id="GO:0003700">
    <property type="term" value="F:DNA-binding transcription factor activity"/>
    <property type="evidence" value="ECO:0007669"/>
    <property type="project" value="InterPro"/>
</dbReference>
<keyword evidence="2" id="KW-0238">DNA-binding</keyword>
<dbReference type="EMBL" id="RZNJ01000002">
    <property type="protein sequence ID" value="RUT32587.1"/>
    <property type="molecule type" value="Genomic_DNA"/>
</dbReference>
<dbReference type="SMART" id="SM00342">
    <property type="entry name" value="HTH_ARAC"/>
    <property type="match status" value="1"/>
</dbReference>
<sequence>MHGSQLFGQQPTFSGADFAATEIAYFGYVQFRSAVATSDSWERHEGMELVLVRSGEACWELPDNRLLRVSGGHGVLFPPHHRHRIVNGVYTPCQLFWAEFHPQEAAVENARLIPAEDIAAVYELARLPTSPIRFDDSLMRNLGALCGLLSDDDVLLGSRMLNAEIRAKIYALFIDFWKMLSDERSTRAVSPIVRNAELLLQEEMDRDEDIDTISRRLGCRKSYLYQLFRQEVGMAPNDYRQRLRIKRSCDQLAQTDAHITDIAMHMGYSSSQYFSRVFKKYVGVTPKSYRAWSRGQA</sequence>
<dbReference type="PROSITE" id="PS01124">
    <property type="entry name" value="HTH_ARAC_FAMILY_2"/>
    <property type="match status" value="1"/>
</dbReference>
<evidence type="ECO:0000256" key="1">
    <source>
        <dbReference type="ARBA" id="ARBA00023015"/>
    </source>
</evidence>
<name>A0A433XEP5_9HYPH</name>
<organism evidence="5 6">
    <name type="scientific">Arsenicitalea aurantiaca</name>
    <dbReference type="NCBI Taxonomy" id="1783274"/>
    <lineage>
        <taxon>Bacteria</taxon>
        <taxon>Pseudomonadati</taxon>
        <taxon>Pseudomonadota</taxon>
        <taxon>Alphaproteobacteria</taxon>
        <taxon>Hyphomicrobiales</taxon>
        <taxon>Devosiaceae</taxon>
        <taxon>Arsenicitalea</taxon>
    </lineage>
</organism>
<dbReference type="SUPFAM" id="SSF46689">
    <property type="entry name" value="Homeodomain-like"/>
    <property type="match status" value="2"/>
</dbReference>
<comment type="caution">
    <text evidence="5">The sequence shown here is derived from an EMBL/GenBank/DDBJ whole genome shotgun (WGS) entry which is preliminary data.</text>
</comment>
<dbReference type="InterPro" id="IPR018062">
    <property type="entry name" value="HTH_AraC-typ_CS"/>
</dbReference>
<proteinExistence type="predicted"/>
<dbReference type="InterPro" id="IPR014710">
    <property type="entry name" value="RmlC-like_jellyroll"/>
</dbReference>
<dbReference type="PANTHER" id="PTHR43280">
    <property type="entry name" value="ARAC-FAMILY TRANSCRIPTIONAL REGULATOR"/>
    <property type="match status" value="1"/>
</dbReference>
<feature type="domain" description="HTH araC/xylS-type" evidence="4">
    <location>
        <begin position="194"/>
        <end position="292"/>
    </location>
</feature>
<dbReference type="InterPro" id="IPR011051">
    <property type="entry name" value="RmlC_Cupin_sf"/>
</dbReference>
<gene>
    <name evidence="5" type="ORF">EMQ25_05380</name>
</gene>
<reference evidence="5 6" key="1">
    <citation type="journal article" date="2016" name="Int. J. Syst. Evol. Microbiol.">
        <title>Arsenicitalea aurantiaca gen. nov., sp. nov., a new member of the family Hyphomicrobiaceae, isolated from high-arsenic sediment.</title>
        <authorList>
            <person name="Mu Y."/>
            <person name="Zhou L."/>
            <person name="Zeng X.C."/>
            <person name="Liu L."/>
            <person name="Pan Y."/>
            <person name="Chen X."/>
            <person name="Wang J."/>
            <person name="Li S."/>
            <person name="Li W.J."/>
            <person name="Wang Y."/>
        </authorList>
    </citation>
    <scope>NUCLEOTIDE SEQUENCE [LARGE SCALE GENOMIC DNA]</scope>
    <source>
        <strain evidence="5 6">42-50</strain>
    </source>
</reference>
<dbReference type="AlphaFoldDB" id="A0A433XEP5"/>
<evidence type="ECO:0000256" key="2">
    <source>
        <dbReference type="ARBA" id="ARBA00023125"/>
    </source>
</evidence>
<dbReference type="InterPro" id="IPR013096">
    <property type="entry name" value="Cupin_2"/>
</dbReference>
<dbReference type="PRINTS" id="PR00032">
    <property type="entry name" value="HTHARAC"/>
</dbReference>
<dbReference type="InterPro" id="IPR020449">
    <property type="entry name" value="Tscrpt_reg_AraC-type_HTH"/>
</dbReference>
<dbReference type="Gene3D" id="2.60.120.10">
    <property type="entry name" value="Jelly Rolls"/>
    <property type="match status" value="1"/>
</dbReference>
<keyword evidence="6" id="KW-1185">Reference proteome</keyword>
<accession>A0A433XEP5</accession>
<dbReference type="CDD" id="cd02208">
    <property type="entry name" value="cupin_RmlC-like"/>
    <property type="match status" value="1"/>
</dbReference>
<keyword evidence="1" id="KW-0805">Transcription regulation</keyword>
<dbReference type="PROSITE" id="PS00041">
    <property type="entry name" value="HTH_ARAC_FAMILY_1"/>
    <property type="match status" value="1"/>
</dbReference>
<dbReference type="InterPro" id="IPR009057">
    <property type="entry name" value="Homeodomain-like_sf"/>
</dbReference>
<evidence type="ECO:0000313" key="6">
    <source>
        <dbReference type="Proteomes" id="UP000281547"/>
    </source>
</evidence>
<dbReference type="Proteomes" id="UP000281547">
    <property type="component" value="Unassembled WGS sequence"/>
</dbReference>
<evidence type="ECO:0000313" key="5">
    <source>
        <dbReference type="EMBL" id="RUT32587.1"/>
    </source>
</evidence>